<organism evidence="2">
    <name type="scientific">viral metagenome</name>
    <dbReference type="NCBI Taxonomy" id="1070528"/>
    <lineage>
        <taxon>unclassified sequences</taxon>
        <taxon>metagenomes</taxon>
        <taxon>organismal metagenomes</taxon>
    </lineage>
</organism>
<proteinExistence type="predicted"/>
<sequence>MHYNKINILFGLLAITLVMCLALMLLNNTRKTTLIGPNIIAESFENPTVAASSGDPVVDAIQAKLAASSPDQLQSTIKALQARLVDYGYAPQLNSYVKKTELSGDAGKCTVSRAEDRDKYITKSDLPPPGPRINLSEYVKKTSIPPEKVCPTMQDVDMSKYVLKSTLPPNQQCPACIAPKVKVSAGLCRECPPNPTCPPPQACPVLKCPEPQPCIQKECAKCDEIRYIKVPAVITKTIPEQRIEEPQPQERGFFDRMFTQNNSSSNDTQIQNNDMVKKRLRNDEINREIANATVNINAVIPTTTSAACVLNNSVPSTTLPCARSQVFVPNPELNSEFKRFGIYGPPQKYSNNHI</sequence>
<feature type="transmembrane region" description="Helical" evidence="1">
    <location>
        <begin position="6"/>
        <end position="26"/>
    </location>
</feature>
<evidence type="ECO:0000256" key="1">
    <source>
        <dbReference type="SAM" id="Phobius"/>
    </source>
</evidence>
<dbReference type="AlphaFoldDB" id="A0A6C0HMJ1"/>
<name>A0A6C0HMJ1_9ZZZZ</name>
<keyword evidence="1" id="KW-1133">Transmembrane helix</keyword>
<accession>A0A6C0HMJ1</accession>
<evidence type="ECO:0000313" key="2">
    <source>
        <dbReference type="EMBL" id="QHT81587.1"/>
    </source>
</evidence>
<dbReference type="EMBL" id="MN739985">
    <property type="protein sequence ID" value="QHT81587.1"/>
    <property type="molecule type" value="Genomic_DNA"/>
</dbReference>
<keyword evidence="1" id="KW-0812">Transmembrane</keyword>
<protein>
    <submittedName>
        <fullName evidence="2">Uncharacterized protein</fullName>
    </submittedName>
</protein>
<keyword evidence="1" id="KW-0472">Membrane</keyword>
<reference evidence="2" key="1">
    <citation type="journal article" date="2020" name="Nature">
        <title>Giant virus diversity and host interactions through global metagenomics.</title>
        <authorList>
            <person name="Schulz F."/>
            <person name="Roux S."/>
            <person name="Paez-Espino D."/>
            <person name="Jungbluth S."/>
            <person name="Walsh D.A."/>
            <person name="Denef V.J."/>
            <person name="McMahon K.D."/>
            <person name="Konstantinidis K.T."/>
            <person name="Eloe-Fadrosh E.A."/>
            <person name="Kyrpides N.C."/>
            <person name="Woyke T."/>
        </authorList>
    </citation>
    <scope>NUCLEOTIDE SEQUENCE</scope>
    <source>
        <strain evidence="2">GVMAG-M-3300023184-13</strain>
    </source>
</reference>